<accession>A0A918IU06</accession>
<dbReference type="InterPro" id="IPR014346">
    <property type="entry name" value="Prenyl_protease-related"/>
</dbReference>
<gene>
    <name evidence="10" type="ORF">GCM10011452_20740</name>
</gene>
<dbReference type="Pfam" id="PF09721">
    <property type="entry name" value="Exosortase_EpsH"/>
    <property type="match status" value="1"/>
</dbReference>
<dbReference type="GO" id="GO:0006508">
    <property type="term" value="P:proteolysis"/>
    <property type="evidence" value="ECO:0007669"/>
    <property type="project" value="UniProtKB-KW"/>
</dbReference>
<keyword evidence="2" id="KW-1003">Cell membrane</keyword>
<evidence type="ECO:0000256" key="7">
    <source>
        <dbReference type="ARBA" id="ARBA00023136"/>
    </source>
</evidence>
<proteinExistence type="predicted"/>
<dbReference type="GO" id="GO:0004175">
    <property type="term" value="F:endopeptidase activity"/>
    <property type="evidence" value="ECO:0007669"/>
    <property type="project" value="UniProtKB-ARBA"/>
</dbReference>
<evidence type="ECO:0000256" key="6">
    <source>
        <dbReference type="ARBA" id="ARBA00022989"/>
    </source>
</evidence>
<dbReference type="NCBIfam" id="TIGR04178">
    <property type="entry name" value="exo_archaeo"/>
    <property type="match status" value="1"/>
</dbReference>
<evidence type="ECO:0000256" key="8">
    <source>
        <dbReference type="SAM" id="Phobius"/>
    </source>
</evidence>
<evidence type="ECO:0000259" key="9">
    <source>
        <dbReference type="Pfam" id="PF02517"/>
    </source>
</evidence>
<dbReference type="Proteomes" id="UP000628984">
    <property type="component" value="Unassembled WGS sequence"/>
</dbReference>
<feature type="transmembrane region" description="Helical" evidence="8">
    <location>
        <begin position="16"/>
        <end position="37"/>
    </location>
</feature>
<name>A0A918IU06_9RHOB</name>
<keyword evidence="5" id="KW-0378">Hydrolase</keyword>
<protein>
    <recommendedName>
        <fullName evidence="9">CAAX prenyl protease 2/Lysostaphin resistance protein A-like domain-containing protein</fullName>
    </recommendedName>
</protein>
<evidence type="ECO:0000313" key="10">
    <source>
        <dbReference type="EMBL" id="GGW32012.1"/>
    </source>
</evidence>
<evidence type="ECO:0000256" key="2">
    <source>
        <dbReference type="ARBA" id="ARBA00022475"/>
    </source>
</evidence>
<keyword evidence="7 8" id="KW-0472">Membrane</keyword>
<keyword evidence="3" id="KW-0645">Protease</keyword>
<comment type="caution">
    <text evidence="10">The sequence shown here is derived from an EMBL/GenBank/DDBJ whole genome shotgun (WGS) entry which is preliminary data.</text>
</comment>
<evidence type="ECO:0000256" key="3">
    <source>
        <dbReference type="ARBA" id="ARBA00022670"/>
    </source>
</evidence>
<dbReference type="NCBIfam" id="TIGR03008">
    <property type="entry name" value="pepcterm_CAAX"/>
    <property type="match status" value="1"/>
</dbReference>
<reference evidence="10" key="2">
    <citation type="submission" date="2020-09" db="EMBL/GenBank/DDBJ databases">
        <authorList>
            <person name="Sun Q."/>
            <person name="Kim S."/>
        </authorList>
    </citation>
    <scope>NUCLEOTIDE SEQUENCE</scope>
    <source>
        <strain evidence="10">KCTC 23714</strain>
    </source>
</reference>
<dbReference type="GO" id="GO:0005886">
    <property type="term" value="C:plasma membrane"/>
    <property type="evidence" value="ECO:0007669"/>
    <property type="project" value="UniProtKB-SubCell"/>
</dbReference>
<feature type="transmembrane region" description="Helical" evidence="8">
    <location>
        <begin position="472"/>
        <end position="505"/>
    </location>
</feature>
<feature type="transmembrane region" description="Helical" evidence="8">
    <location>
        <begin position="57"/>
        <end position="78"/>
    </location>
</feature>
<feature type="transmembrane region" description="Helical" evidence="8">
    <location>
        <begin position="430"/>
        <end position="451"/>
    </location>
</feature>
<reference evidence="10" key="1">
    <citation type="journal article" date="2014" name="Int. J. Syst. Evol. Microbiol.">
        <title>Complete genome sequence of Corynebacterium casei LMG S-19264T (=DSM 44701T), isolated from a smear-ripened cheese.</title>
        <authorList>
            <consortium name="US DOE Joint Genome Institute (JGI-PGF)"/>
            <person name="Walter F."/>
            <person name="Albersmeier A."/>
            <person name="Kalinowski J."/>
            <person name="Ruckert C."/>
        </authorList>
    </citation>
    <scope>NUCLEOTIDE SEQUENCE</scope>
    <source>
        <strain evidence="10">KCTC 23714</strain>
    </source>
</reference>
<comment type="subcellular location">
    <subcellularLocation>
        <location evidence="1">Cell membrane</location>
        <topology evidence="1">Multi-pass membrane protein</topology>
    </subcellularLocation>
</comment>
<feature type="transmembrane region" description="Helical" evidence="8">
    <location>
        <begin position="230"/>
        <end position="247"/>
    </location>
</feature>
<dbReference type="InterPro" id="IPR026420">
    <property type="entry name" value="Exo_VPEID"/>
</dbReference>
<dbReference type="InterPro" id="IPR003675">
    <property type="entry name" value="Rce1/LyrA-like_dom"/>
</dbReference>
<dbReference type="AlphaFoldDB" id="A0A918IU06"/>
<feature type="transmembrane region" description="Helical" evidence="8">
    <location>
        <begin position="511"/>
        <end position="531"/>
    </location>
</feature>
<feature type="transmembrane region" description="Helical" evidence="8">
    <location>
        <begin position="123"/>
        <end position="145"/>
    </location>
</feature>
<feature type="transmembrane region" description="Helical" evidence="8">
    <location>
        <begin position="152"/>
        <end position="170"/>
    </location>
</feature>
<keyword evidence="11" id="KW-1185">Reference proteome</keyword>
<feature type="transmembrane region" description="Helical" evidence="8">
    <location>
        <begin position="90"/>
        <end position="111"/>
    </location>
</feature>
<dbReference type="GO" id="GO:0080120">
    <property type="term" value="P:CAAX-box protein maturation"/>
    <property type="evidence" value="ECO:0007669"/>
    <property type="project" value="UniProtKB-ARBA"/>
</dbReference>
<dbReference type="NCBIfam" id="TIGR04162">
    <property type="entry name" value="exo_VPEID"/>
    <property type="match status" value="1"/>
</dbReference>
<dbReference type="Pfam" id="PF02517">
    <property type="entry name" value="Rce1-like"/>
    <property type="match status" value="1"/>
</dbReference>
<evidence type="ECO:0000256" key="4">
    <source>
        <dbReference type="ARBA" id="ARBA00022692"/>
    </source>
</evidence>
<evidence type="ECO:0000256" key="5">
    <source>
        <dbReference type="ARBA" id="ARBA00022801"/>
    </source>
</evidence>
<feature type="transmembrane region" description="Helical" evidence="8">
    <location>
        <begin position="298"/>
        <end position="318"/>
    </location>
</feature>
<organism evidence="10 11">
    <name type="scientific">Gemmobacter lanyuensis</name>
    <dbReference type="NCBI Taxonomy" id="1054497"/>
    <lineage>
        <taxon>Bacteria</taxon>
        <taxon>Pseudomonadati</taxon>
        <taxon>Pseudomonadota</taxon>
        <taxon>Alphaproteobacteria</taxon>
        <taxon>Rhodobacterales</taxon>
        <taxon>Paracoccaceae</taxon>
        <taxon>Gemmobacter</taxon>
    </lineage>
</organism>
<feature type="transmembrane region" description="Helical" evidence="8">
    <location>
        <begin position="259"/>
        <end position="286"/>
    </location>
</feature>
<keyword evidence="6 8" id="KW-1133">Transmembrane helix</keyword>
<feature type="transmembrane region" description="Helical" evidence="8">
    <location>
        <begin position="339"/>
        <end position="359"/>
    </location>
</feature>
<dbReference type="EMBL" id="BMYQ01000005">
    <property type="protein sequence ID" value="GGW32012.1"/>
    <property type="molecule type" value="Genomic_DNA"/>
</dbReference>
<feature type="transmembrane region" description="Helical" evidence="8">
    <location>
        <begin position="388"/>
        <end position="410"/>
    </location>
</feature>
<dbReference type="InterPro" id="IPR026392">
    <property type="entry name" value="Exo/Archaeosortase_dom"/>
</dbReference>
<feature type="domain" description="CAAX prenyl protease 2/Lysostaphin resistance protein A-like" evidence="9">
    <location>
        <begin position="436"/>
        <end position="523"/>
    </location>
</feature>
<dbReference type="RefSeq" id="WP_189633781.1">
    <property type="nucleotide sequence ID" value="NZ_BMYQ01000005.1"/>
</dbReference>
<evidence type="ECO:0000313" key="11">
    <source>
        <dbReference type="Proteomes" id="UP000628984"/>
    </source>
</evidence>
<dbReference type="InterPro" id="IPR019127">
    <property type="entry name" value="Exosortase"/>
</dbReference>
<keyword evidence="4 8" id="KW-0812">Transmembrane</keyword>
<sequence length="537" mass="57801">MTLVSVPSSPNPARRLIRLCALFCLELLLLAAAYQFFVVIECHLTDVNGACRFLRSLVARALVVFAVGGLLLWAMPMLRHAVLRAAGQRAGALWPGVHAVGLVLLVLPLAMAPGGNLGAVFDVAIWFLGAGAILAGVGGVMWVAPAAGWRDIALAGRGIAPGALILAALLPDIADLALPLWNLDGMSAVTFAAVRLFLEMFATDILIDAPARIIGFPAFSVHIAPQCSGVEGVALVTAFTLIYALIFRESLRLSRLFLVVLPAAVLLSLLFNVVRVGTLILIGRYISPDLAVNGFHSYAGWVFFTLLAFGIVWGVQVTPWLHRTNRLGEPDMPLRDDPVAAFVIPFVAFMVASLITHAFFAHPEIGYPLRVVAMAAALWPFRRYYLRLAWRFDPVAWTLGALVGLGWLLFDQGDPEAGMAMAVAIGALPKVYILFWVIVRLIGTVAFVPFVEELFFRGYLLTRFTDRGAAGAWVALALSTLCFAALHGRWISAGVAGLLFALIAWRRGGVTSAIQAHVAANLVVAVWAYAVSDFSKI</sequence>
<evidence type="ECO:0000256" key="1">
    <source>
        <dbReference type="ARBA" id="ARBA00004651"/>
    </source>
</evidence>